<dbReference type="AlphaFoldDB" id="A0A9E3LVJ5"/>
<evidence type="ECO:0000313" key="2">
    <source>
        <dbReference type="Proteomes" id="UP000813215"/>
    </source>
</evidence>
<proteinExistence type="predicted"/>
<dbReference type="EMBL" id="JAHHHW010000140">
    <property type="protein sequence ID" value="MBW4434713.1"/>
    <property type="molecule type" value="Genomic_DNA"/>
</dbReference>
<reference evidence="1" key="1">
    <citation type="submission" date="2021-05" db="EMBL/GenBank/DDBJ databases">
        <authorList>
            <person name="Pietrasiak N."/>
            <person name="Ward R."/>
            <person name="Stajich J.E."/>
            <person name="Kurbessoian T."/>
        </authorList>
    </citation>
    <scope>NUCLEOTIDE SEQUENCE</scope>
    <source>
        <strain evidence="1">HA4357-MV3</strain>
    </source>
</reference>
<accession>A0A9E3LVJ5</accession>
<gene>
    <name evidence="1" type="ORF">KME28_24125</name>
</gene>
<sequence length="83" mass="9476">MSEAMICSLITESQDLQYIFDILNQVLDNNHVLGSIKDVQTALKEVSLEHGREIQMNLIFEENYLTGFNFSFTNEPTKTTATM</sequence>
<reference evidence="1" key="2">
    <citation type="journal article" date="2022" name="Microbiol. Resour. Announc.">
        <title>Metagenome Sequencing to Explore Phylogenomics of Terrestrial Cyanobacteria.</title>
        <authorList>
            <person name="Ward R.D."/>
            <person name="Stajich J.E."/>
            <person name="Johansen J.R."/>
            <person name="Huntemann M."/>
            <person name="Clum A."/>
            <person name="Foster B."/>
            <person name="Foster B."/>
            <person name="Roux S."/>
            <person name="Palaniappan K."/>
            <person name="Varghese N."/>
            <person name="Mukherjee S."/>
            <person name="Reddy T.B.K."/>
            <person name="Daum C."/>
            <person name="Copeland A."/>
            <person name="Chen I.A."/>
            <person name="Ivanova N.N."/>
            <person name="Kyrpides N.C."/>
            <person name="Shapiro N."/>
            <person name="Eloe-Fadrosh E.A."/>
            <person name="Pietrasiak N."/>
        </authorList>
    </citation>
    <scope>NUCLEOTIDE SEQUENCE</scope>
    <source>
        <strain evidence="1">HA4357-MV3</strain>
    </source>
</reference>
<name>A0A9E3LVJ5_9NOST</name>
<dbReference type="Proteomes" id="UP000813215">
    <property type="component" value="Unassembled WGS sequence"/>
</dbReference>
<protein>
    <submittedName>
        <fullName evidence="1">Uncharacterized protein</fullName>
    </submittedName>
</protein>
<comment type="caution">
    <text evidence="1">The sequence shown here is derived from an EMBL/GenBank/DDBJ whole genome shotgun (WGS) entry which is preliminary data.</text>
</comment>
<evidence type="ECO:0000313" key="1">
    <source>
        <dbReference type="EMBL" id="MBW4434713.1"/>
    </source>
</evidence>
<organism evidence="1 2">
    <name type="scientific">Pelatocladus maniniholoensis HA4357-MV3</name>
    <dbReference type="NCBI Taxonomy" id="1117104"/>
    <lineage>
        <taxon>Bacteria</taxon>
        <taxon>Bacillati</taxon>
        <taxon>Cyanobacteriota</taxon>
        <taxon>Cyanophyceae</taxon>
        <taxon>Nostocales</taxon>
        <taxon>Nostocaceae</taxon>
        <taxon>Pelatocladus</taxon>
    </lineage>
</organism>